<name>A0ABX1P663_9CYAN</name>
<accession>A0ABX1P663</accession>
<evidence type="ECO:0000256" key="1">
    <source>
        <dbReference type="SAM" id="Phobius"/>
    </source>
</evidence>
<dbReference type="EMBL" id="QMEB01000062">
    <property type="protein sequence ID" value="NMG19854.1"/>
    <property type="molecule type" value="Genomic_DNA"/>
</dbReference>
<dbReference type="Proteomes" id="UP000718564">
    <property type="component" value="Unassembled WGS sequence"/>
</dbReference>
<organism evidence="2 3">
    <name type="scientific">Brasilonema bromeliae SPC951</name>
    <dbReference type="NCBI Taxonomy" id="385972"/>
    <lineage>
        <taxon>Bacteria</taxon>
        <taxon>Bacillati</taxon>
        <taxon>Cyanobacteriota</taxon>
        <taxon>Cyanophyceae</taxon>
        <taxon>Nostocales</taxon>
        <taxon>Scytonemataceae</taxon>
        <taxon>Brasilonema</taxon>
        <taxon>Bromeliae group (in: Brasilonema)</taxon>
    </lineage>
</organism>
<keyword evidence="3" id="KW-1185">Reference proteome</keyword>
<evidence type="ECO:0008006" key="4">
    <source>
        <dbReference type="Google" id="ProtNLM"/>
    </source>
</evidence>
<keyword evidence="1" id="KW-0812">Transmembrane</keyword>
<keyword evidence="1" id="KW-0472">Membrane</keyword>
<gene>
    <name evidence="2" type="ORF">DP116_10425</name>
</gene>
<evidence type="ECO:0000313" key="2">
    <source>
        <dbReference type="EMBL" id="NMG19854.1"/>
    </source>
</evidence>
<sequence>MPRLVGRRSNGSLYVLSAFIVAIAFAGVLRYSGVINIQNLVEQTKIRFHKSSLPAEFSIANLLDKQISA</sequence>
<feature type="transmembrane region" description="Helical" evidence="1">
    <location>
        <begin position="12"/>
        <end position="31"/>
    </location>
</feature>
<comment type="caution">
    <text evidence="2">The sequence shown here is derived from an EMBL/GenBank/DDBJ whole genome shotgun (WGS) entry which is preliminary data.</text>
</comment>
<reference evidence="2 3" key="1">
    <citation type="submission" date="2018-06" db="EMBL/GenBank/DDBJ databases">
        <title>Comparative genomics of Brasilonema spp. strains.</title>
        <authorList>
            <person name="Alvarenga D.O."/>
            <person name="Fiore M.F."/>
            <person name="Varani A.M."/>
        </authorList>
    </citation>
    <scope>NUCLEOTIDE SEQUENCE [LARGE SCALE GENOMIC DNA]</scope>
    <source>
        <strain evidence="2 3">SPC951</strain>
    </source>
</reference>
<protein>
    <recommendedName>
        <fullName evidence="4">Transposase</fullName>
    </recommendedName>
</protein>
<keyword evidence="1" id="KW-1133">Transmembrane helix</keyword>
<dbReference type="RefSeq" id="WP_169155122.1">
    <property type="nucleotide sequence ID" value="NZ_CAWPJE010000031.1"/>
</dbReference>
<evidence type="ECO:0000313" key="3">
    <source>
        <dbReference type="Proteomes" id="UP000718564"/>
    </source>
</evidence>
<proteinExistence type="predicted"/>